<organism evidence="3 4">
    <name type="scientific">Pyrenophora teres f. teres</name>
    <dbReference type="NCBI Taxonomy" id="97479"/>
    <lineage>
        <taxon>Eukaryota</taxon>
        <taxon>Fungi</taxon>
        <taxon>Dikarya</taxon>
        <taxon>Ascomycota</taxon>
        <taxon>Pezizomycotina</taxon>
        <taxon>Dothideomycetes</taxon>
        <taxon>Pleosporomycetidae</taxon>
        <taxon>Pleosporales</taxon>
        <taxon>Pleosporineae</taxon>
        <taxon>Pleosporaceae</taxon>
        <taxon>Pyrenophora</taxon>
    </lineage>
</organism>
<accession>A0A6S6VK10</accession>
<gene>
    <name evidence="3" type="ORF">PTTW11_03527</name>
</gene>
<keyword evidence="1" id="KW-0175">Coiled coil</keyword>
<evidence type="ECO:0000256" key="1">
    <source>
        <dbReference type="SAM" id="Coils"/>
    </source>
</evidence>
<dbReference type="EMBL" id="HG992979">
    <property type="protein sequence ID" value="CAE7023075.1"/>
    <property type="molecule type" value="Genomic_DNA"/>
</dbReference>
<protein>
    <submittedName>
        <fullName evidence="3">Uncharacterized protein</fullName>
    </submittedName>
</protein>
<evidence type="ECO:0000256" key="2">
    <source>
        <dbReference type="SAM" id="MobiDB-lite"/>
    </source>
</evidence>
<reference evidence="3" key="1">
    <citation type="submission" date="2021-02" db="EMBL/GenBank/DDBJ databases">
        <authorList>
            <person name="Syme A R."/>
            <person name="Syme A R."/>
            <person name="Moolhuijzen P."/>
        </authorList>
    </citation>
    <scope>NUCLEOTIDE SEQUENCE</scope>
    <source>
        <strain evidence="3">W1-1</strain>
    </source>
</reference>
<feature type="compositionally biased region" description="Polar residues" evidence="2">
    <location>
        <begin position="12"/>
        <end position="25"/>
    </location>
</feature>
<dbReference type="AlphaFoldDB" id="A0A6S6VK10"/>
<sequence length="302" mass="34049">MTAPMKAKGNQKRSTAPPNGHNSSSHTKCIVCAKVGRTLDCCKLLRGPCLNCTEIHQLLNREINQIASKQPDLQIKQNDAAWHARCTALETQIKSLQDTSCKVAQEKNDYIKSLKRQTEEADVEDKRLKDILEERKATLKLLQKQLSDKETPLEYIIKEPKKGKKNDPMESIDGDLDFLKLGKISYCIHLSPALYSPDTSLQKPLANQTLFTNLIKSYSNIHPMQAQTTTASMEGLRTHLLQLTNVGSSLSGEERGHLIDTLIFLIENELRFTHDLNGYSVVVNLYDDKYSMDLLLRGRSVL</sequence>
<feature type="region of interest" description="Disordered" evidence="2">
    <location>
        <begin position="1"/>
        <end position="25"/>
    </location>
</feature>
<feature type="coiled-coil region" evidence="1">
    <location>
        <begin position="114"/>
        <end position="149"/>
    </location>
</feature>
<name>A0A6S6VK10_9PLEO</name>
<evidence type="ECO:0000313" key="4">
    <source>
        <dbReference type="Proteomes" id="UP000472372"/>
    </source>
</evidence>
<proteinExistence type="predicted"/>
<dbReference type="Proteomes" id="UP000472372">
    <property type="component" value="Chromosome 3"/>
</dbReference>
<evidence type="ECO:0000313" key="3">
    <source>
        <dbReference type="EMBL" id="CAE7023075.1"/>
    </source>
</evidence>